<organism evidence="2 3">
    <name type="scientific">Mytilus coruscus</name>
    <name type="common">Sea mussel</name>
    <dbReference type="NCBI Taxonomy" id="42192"/>
    <lineage>
        <taxon>Eukaryota</taxon>
        <taxon>Metazoa</taxon>
        <taxon>Spiralia</taxon>
        <taxon>Lophotrochozoa</taxon>
        <taxon>Mollusca</taxon>
        <taxon>Bivalvia</taxon>
        <taxon>Autobranchia</taxon>
        <taxon>Pteriomorphia</taxon>
        <taxon>Mytilida</taxon>
        <taxon>Mytiloidea</taxon>
        <taxon>Mytilidae</taxon>
        <taxon>Mytilinae</taxon>
        <taxon>Mytilus</taxon>
    </lineage>
</organism>
<evidence type="ECO:0000313" key="3">
    <source>
        <dbReference type="Proteomes" id="UP000507470"/>
    </source>
</evidence>
<evidence type="ECO:0000313" key="2">
    <source>
        <dbReference type="EMBL" id="CAC5362072.1"/>
    </source>
</evidence>
<dbReference type="Pfam" id="PF20266">
    <property type="entry name" value="Mab-21_C"/>
    <property type="match status" value="1"/>
</dbReference>
<dbReference type="EMBL" id="CACVKT020000731">
    <property type="protein sequence ID" value="CAC5362072.1"/>
    <property type="molecule type" value="Genomic_DNA"/>
</dbReference>
<reference evidence="2 3" key="1">
    <citation type="submission" date="2020-06" db="EMBL/GenBank/DDBJ databases">
        <authorList>
            <person name="Li R."/>
            <person name="Bekaert M."/>
        </authorList>
    </citation>
    <scope>NUCLEOTIDE SEQUENCE [LARGE SCALE GENOMIC DNA]</scope>
    <source>
        <strain evidence="3">wild</strain>
    </source>
</reference>
<gene>
    <name evidence="2" type="ORF">MCOR_3962</name>
</gene>
<feature type="domain" description="Mab-21-like HhH/H2TH-like" evidence="1">
    <location>
        <begin position="287"/>
        <end position="377"/>
    </location>
</feature>
<dbReference type="Gene3D" id="1.10.1410.40">
    <property type="match status" value="1"/>
</dbReference>
<dbReference type="AlphaFoldDB" id="A0A6J8A6W4"/>
<protein>
    <recommendedName>
        <fullName evidence="1">Mab-21-like HhH/H2TH-like domain-containing protein</fullName>
    </recommendedName>
</protein>
<dbReference type="OrthoDB" id="5950246at2759"/>
<keyword evidence="3" id="KW-1185">Reference proteome</keyword>
<evidence type="ECO:0000259" key="1">
    <source>
        <dbReference type="Pfam" id="PF20266"/>
    </source>
</evidence>
<accession>A0A6J8A6W4</accession>
<sequence>MYKNCLERRKKQEQWILNLRYPDKSSNEYLEYLQNCTGYSNDHLLWPCNAFKEKYLYEHLVNTVGTEIDIRTRQRLFIVMDMINNVDLPDGTRISSGSLAEGLDLPGSDQDVMFVKYNVRVLRNIQNIKHPIRYTTLVMESDTDHPGFTKLRLLAEDDVESRGLTSKCVESTRDGAYLSVNGFVDEASKALPDTYLHGPCLSTEDQAVDIAICLKSTYFPYQAIPWSYRHRNQWPPNNVIDRIINYGCLLVPIGPKNISDSHLLWRFSFSVAEKQLVHSFNFTQLLCYGLLKLILKCSINTNEDVKDLLCSYFLKTAVFWVSEEMNINTFELPKLFFCLSLCLNKLMLWVNNCYCPNYFIPEHNMFLGKITTDNNEILLQSESSAFIIDVCKYHYAKISQCTAQLLPSANTTGVTYNMHKRYQRHLQDGIKTDAVSGWLLYASFYYVIGHYTVTLRLTDYVLSRSTSDMMYISCPTYDEEDINNYRQNVCNSVTLNTRIKNATVKCVTYVKNSSIIPLKLQLEVEKGDIDIPPIFMSHCLRFLCYHHLGDNLNKEKALRDLDFIVKKCILIKMKELSDLLTILGVCYEISDDTETAYQCYKEALKFDYVCLSAETRKTKLFEVLYQLHRCSENVL</sequence>
<dbReference type="PANTHER" id="PTHR10656">
    <property type="entry name" value="CELL FATE DETERMINING PROTEIN MAB21-RELATED"/>
    <property type="match status" value="1"/>
</dbReference>
<dbReference type="InterPro" id="IPR024810">
    <property type="entry name" value="MAB21L/cGLR"/>
</dbReference>
<proteinExistence type="predicted"/>
<dbReference type="InterPro" id="IPR046906">
    <property type="entry name" value="Mab-21_HhH/H2TH-like"/>
</dbReference>
<name>A0A6J8A6W4_MYTCO</name>
<dbReference type="PANTHER" id="PTHR10656:SF69">
    <property type="entry name" value="MAB-21-LIKE HHH_H2TH-LIKE DOMAIN-CONTAINING PROTEIN"/>
    <property type="match status" value="1"/>
</dbReference>
<dbReference type="Proteomes" id="UP000507470">
    <property type="component" value="Unassembled WGS sequence"/>
</dbReference>
<dbReference type="SMART" id="SM01265">
    <property type="entry name" value="Mab-21"/>
    <property type="match status" value="1"/>
</dbReference>